<proteinExistence type="predicted"/>
<evidence type="ECO:0000256" key="1">
    <source>
        <dbReference type="ARBA" id="ARBA00022690"/>
    </source>
</evidence>
<evidence type="ECO:0000256" key="2">
    <source>
        <dbReference type="ARBA" id="ARBA00022900"/>
    </source>
</evidence>
<dbReference type="PROSITE" id="PS00280">
    <property type="entry name" value="BPTI_KUNITZ_1"/>
    <property type="match status" value="1"/>
</dbReference>
<keyword evidence="2" id="KW-0722">Serine protease inhibitor</keyword>
<dbReference type="PRINTS" id="PR00759">
    <property type="entry name" value="BASICPTASE"/>
</dbReference>
<dbReference type="AlphaFoldDB" id="A0A6P4F674"/>
<dbReference type="InterPro" id="IPR036880">
    <property type="entry name" value="Kunitz_BPTI_sf"/>
</dbReference>
<feature type="domain" description="BPTI/Kunitz inhibitor" evidence="5">
    <location>
        <begin position="26"/>
        <end position="77"/>
    </location>
</feature>
<dbReference type="Pfam" id="PF00014">
    <property type="entry name" value="Kunitz_BPTI"/>
    <property type="match status" value="1"/>
</dbReference>
<reference evidence="6" key="1">
    <citation type="submission" date="2025-08" db="UniProtKB">
        <authorList>
            <consortium name="RefSeq"/>
        </authorList>
    </citation>
    <scope>IDENTIFICATION</scope>
</reference>
<dbReference type="SUPFAM" id="SSF57362">
    <property type="entry name" value="BPTI-like"/>
    <property type="match status" value="1"/>
</dbReference>
<dbReference type="GO" id="GO:0005615">
    <property type="term" value="C:extracellular space"/>
    <property type="evidence" value="ECO:0007669"/>
    <property type="project" value="TreeGrafter"/>
</dbReference>
<evidence type="ECO:0000313" key="6">
    <source>
        <dbReference type="RefSeq" id="XP_016982843.1"/>
    </source>
</evidence>
<dbReference type="InterPro" id="IPR002223">
    <property type="entry name" value="Kunitz_BPTI"/>
</dbReference>
<gene>
    <name evidence="6" type="primary">LOC108047246</name>
</gene>
<dbReference type="OrthoDB" id="4473401at2759"/>
<dbReference type="InterPro" id="IPR050098">
    <property type="entry name" value="TFPI/VKTCI-like"/>
</dbReference>
<evidence type="ECO:0000256" key="3">
    <source>
        <dbReference type="ARBA" id="ARBA00023157"/>
    </source>
</evidence>
<protein>
    <submittedName>
        <fullName evidence="6">Trypsin inhibitor-like</fullName>
    </submittedName>
</protein>
<dbReference type="PANTHER" id="PTHR10083">
    <property type="entry name" value="KUNITZ-TYPE PROTEASE INHIBITOR-RELATED"/>
    <property type="match status" value="1"/>
</dbReference>
<feature type="signal peptide" evidence="4">
    <location>
        <begin position="1"/>
        <end position="19"/>
    </location>
</feature>
<dbReference type="SMART" id="SM00131">
    <property type="entry name" value="KU"/>
    <property type="match status" value="1"/>
</dbReference>
<sequence length="79" mass="9021">MKYFAVFALLFCLLGTALAALKNPVCGEEPRSNGPCRGRFNKYTYLENENECVQFFYNGCGENNNNFNSQDECERTCKN</sequence>
<dbReference type="PANTHER" id="PTHR10083:SF374">
    <property type="entry name" value="BPTI_KUNITZ INHIBITOR DOMAIN-CONTAINING PROTEIN"/>
    <property type="match status" value="1"/>
</dbReference>
<dbReference type="GO" id="GO:0004867">
    <property type="term" value="F:serine-type endopeptidase inhibitor activity"/>
    <property type="evidence" value="ECO:0007669"/>
    <property type="project" value="UniProtKB-KW"/>
</dbReference>
<feature type="chain" id="PRO_5028312355" evidence="4">
    <location>
        <begin position="20"/>
        <end position="79"/>
    </location>
</feature>
<keyword evidence="4" id="KW-0732">Signal</keyword>
<dbReference type="Gene3D" id="4.10.410.10">
    <property type="entry name" value="Pancreatic trypsin inhibitor Kunitz domain"/>
    <property type="match status" value="1"/>
</dbReference>
<evidence type="ECO:0000256" key="4">
    <source>
        <dbReference type="SAM" id="SignalP"/>
    </source>
</evidence>
<accession>A0A6P4F674</accession>
<dbReference type="CDD" id="cd00109">
    <property type="entry name" value="Kunitz-type"/>
    <property type="match status" value="1"/>
</dbReference>
<dbReference type="RefSeq" id="XP_016982843.1">
    <property type="nucleotide sequence ID" value="XM_017127354.1"/>
</dbReference>
<dbReference type="InterPro" id="IPR020901">
    <property type="entry name" value="Prtase_inh_Kunz-CS"/>
</dbReference>
<dbReference type="PROSITE" id="PS50279">
    <property type="entry name" value="BPTI_KUNITZ_2"/>
    <property type="match status" value="1"/>
</dbReference>
<name>A0A6P4F674_DRORH</name>
<organism evidence="6">
    <name type="scientific">Drosophila rhopaloa</name>
    <name type="common">Fruit fly</name>
    <dbReference type="NCBI Taxonomy" id="1041015"/>
    <lineage>
        <taxon>Eukaryota</taxon>
        <taxon>Metazoa</taxon>
        <taxon>Ecdysozoa</taxon>
        <taxon>Arthropoda</taxon>
        <taxon>Hexapoda</taxon>
        <taxon>Insecta</taxon>
        <taxon>Pterygota</taxon>
        <taxon>Neoptera</taxon>
        <taxon>Endopterygota</taxon>
        <taxon>Diptera</taxon>
        <taxon>Brachycera</taxon>
        <taxon>Muscomorpha</taxon>
        <taxon>Ephydroidea</taxon>
        <taxon>Drosophilidae</taxon>
        <taxon>Drosophila</taxon>
        <taxon>Sophophora</taxon>
    </lineage>
</organism>
<evidence type="ECO:0000259" key="5">
    <source>
        <dbReference type="PROSITE" id="PS50279"/>
    </source>
</evidence>
<keyword evidence="3" id="KW-1015">Disulfide bond</keyword>
<keyword evidence="1" id="KW-0646">Protease inhibitor</keyword>